<dbReference type="RefSeq" id="WP_105934940.1">
    <property type="nucleotide sequence ID" value="NZ_PVNP01000142.1"/>
</dbReference>
<keyword evidence="3" id="KW-0443">Lipid metabolism</keyword>
<name>A0A2S9V9L7_9ALTE</name>
<dbReference type="PANTHER" id="PTHR38764">
    <property type="entry name" value="ACYL CARRIER PROTEIN PHOSPHODIESTERASE"/>
    <property type="match status" value="1"/>
</dbReference>
<dbReference type="AlphaFoldDB" id="A0A2S9V9L7"/>
<keyword evidence="1" id="KW-0444">Lipid biosynthesis</keyword>
<dbReference type="InterPro" id="IPR007431">
    <property type="entry name" value="ACP_PD"/>
</dbReference>
<reference evidence="6" key="1">
    <citation type="journal article" date="2020" name="Int. J. Syst. Evol. Microbiol.">
        <title>Alteromonas alba sp. nov., a marine bacterium isolated from the seawater of the West Pacific Ocean.</title>
        <authorList>
            <person name="Sun C."/>
            <person name="Wu Y.-H."/>
            <person name="Xamxidin M."/>
            <person name="Cheng H."/>
            <person name="Xu X.-W."/>
        </authorList>
    </citation>
    <scope>NUCLEOTIDE SEQUENCE [LARGE SCALE GENOMIC DNA]</scope>
    <source>
        <strain evidence="6">190</strain>
    </source>
</reference>
<evidence type="ECO:0000256" key="4">
    <source>
        <dbReference type="ARBA" id="ARBA00023160"/>
    </source>
</evidence>
<comment type="caution">
    <text evidence="5">The sequence shown here is derived from an EMBL/GenBank/DDBJ whole genome shotgun (WGS) entry which is preliminary data.</text>
</comment>
<keyword evidence="4" id="KW-0276">Fatty acid metabolism</keyword>
<evidence type="ECO:0000313" key="5">
    <source>
        <dbReference type="EMBL" id="PRO73159.1"/>
    </source>
</evidence>
<dbReference type="PIRSF" id="PIRSF011489">
    <property type="entry name" value="DUF479"/>
    <property type="match status" value="1"/>
</dbReference>
<keyword evidence="4" id="KW-0275">Fatty acid biosynthesis</keyword>
<keyword evidence="6" id="KW-1185">Reference proteome</keyword>
<keyword evidence="2" id="KW-0378">Hydrolase</keyword>
<evidence type="ECO:0000256" key="3">
    <source>
        <dbReference type="ARBA" id="ARBA00023098"/>
    </source>
</evidence>
<dbReference type="OrthoDB" id="8442777at2"/>
<dbReference type="Pfam" id="PF04336">
    <property type="entry name" value="ACP_PD"/>
    <property type="match status" value="1"/>
</dbReference>
<dbReference type="PANTHER" id="PTHR38764:SF1">
    <property type="entry name" value="ACYL CARRIER PROTEIN PHOSPHODIESTERASE"/>
    <property type="match status" value="1"/>
</dbReference>
<dbReference type="GO" id="GO:0006633">
    <property type="term" value="P:fatty acid biosynthetic process"/>
    <property type="evidence" value="ECO:0007669"/>
    <property type="project" value="UniProtKB-KW"/>
</dbReference>
<accession>A0A2S9V9L7</accession>
<evidence type="ECO:0000256" key="1">
    <source>
        <dbReference type="ARBA" id="ARBA00022516"/>
    </source>
</evidence>
<dbReference type="Proteomes" id="UP000238949">
    <property type="component" value="Unassembled WGS sequence"/>
</dbReference>
<protein>
    <submittedName>
        <fullName evidence="5">DUF479 domain-containing protein</fullName>
    </submittedName>
</protein>
<proteinExistence type="predicted"/>
<gene>
    <name evidence="5" type="ORF">C6Y40_12965</name>
</gene>
<dbReference type="GO" id="GO:0008770">
    <property type="term" value="F:[acyl-carrier-protein] phosphodiesterase activity"/>
    <property type="evidence" value="ECO:0007669"/>
    <property type="project" value="InterPro"/>
</dbReference>
<evidence type="ECO:0000256" key="2">
    <source>
        <dbReference type="ARBA" id="ARBA00022801"/>
    </source>
</evidence>
<dbReference type="EMBL" id="PVNP01000142">
    <property type="protein sequence ID" value="PRO73159.1"/>
    <property type="molecule type" value="Genomic_DNA"/>
</dbReference>
<organism evidence="5 6">
    <name type="scientific">Alteromonas alba</name>
    <dbReference type="NCBI Taxonomy" id="2079529"/>
    <lineage>
        <taxon>Bacteria</taxon>
        <taxon>Pseudomonadati</taxon>
        <taxon>Pseudomonadota</taxon>
        <taxon>Gammaproteobacteria</taxon>
        <taxon>Alteromonadales</taxon>
        <taxon>Alteromonadaceae</taxon>
        <taxon>Alteromonas/Salinimonas group</taxon>
        <taxon>Alteromonas</taxon>
    </lineage>
</organism>
<evidence type="ECO:0000313" key="6">
    <source>
        <dbReference type="Proteomes" id="UP000238949"/>
    </source>
</evidence>
<sequence>MNYLAHLFLARPTADSCFGNLLGDFRRGVDLNSYSDAVRAGVANHIFVDKFTDSHSIVRHARGEVSAGRRRFAGIMLDVLFDHFLIKHWSLYSEESFTVFSQRAYDCLGRRVSIMPENMQAMVGSMLTHRWLDTYSHLQGVERALERTASRIRFKHNFHGSIEDVQQNYALFEQTFLTFFPQLLAAVRQHGVED</sequence>